<dbReference type="OrthoDB" id="8210607at2"/>
<proteinExistence type="predicted"/>
<keyword evidence="3" id="KW-0479">Metal-binding</keyword>
<dbReference type="GO" id="GO:0000287">
    <property type="term" value="F:magnesium ion binding"/>
    <property type="evidence" value="ECO:0007669"/>
    <property type="project" value="InterPro"/>
</dbReference>
<feature type="binding site" evidence="2">
    <location>
        <position position="168"/>
    </location>
    <ligand>
        <name>CoA</name>
        <dbReference type="ChEBI" id="CHEBI:57287"/>
    </ligand>
</feature>
<dbReference type="GO" id="GO:0008897">
    <property type="term" value="F:holo-[acyl-carrier-protein] synthase activity"/>
    <property type="evidence" value="ECO:0007669"/>
    <property type="project" value="InterPro"/>
</dbReference>
<comment type="cofactor">
    <cofactor evidence="3">
        <name>Mg(2+)</name>
        <dbReference type="ChEBI" id="CHEBI:18420"/>
    </cofactor>
</comment>
<dbReference type="InterPro" id="IPR037143">
    <property type="entry name" value="4-PPantetheinyl_Trfase_dom_sf"/>
</dbReference>
<gene>
    <name evidence="6" type="ORF">E1288_02940</name>
</gene>
<dbReference type="InterPro" id="IPR003542">
    <property type="entry name" value="Enbac_synth_compD-like"/>
</dbReference>
<keyword evidence="7" id="KW-1185">Reference proteome</keyword>
<evidence type="ECO:0000259" key="5">
    <source>
        <dbReference type="Pfam" id="PF17837"/>
    </source>
</evidence>
<dbReference type="AlphaFoldDB" id="A0A4R4ZDT9"/>
<feature type="binding site" evidence="2">
    <location>
        <position position="172"/>
    </location>
    <ligand>
        <name>CoA</name>
        <dbReference type="ChEBI" id="CHEBI:57287"/>
    </ligand>
</feature>
<keyword evidence="3" id="KW-0460">Magnesium</keyword>
<dbReference type="Proteomes" id="UP000294947">
    <property type="component" value="Unassembled WGS sequence"/>
</dbReference>
<dbReference type="Pfam" id="PF01648">
    <property type="entry name" value="ACPS"/>
    <property type="match status" value="1"/>
</dbReference>
<dbReference type="PANTHER" id="PTHR38096">
    <property type="entry name" value="ENTEROBACTIN SYNTHASE COMPONENT D"/>
    <property type="match status" value="1"/>
</dbReference>
<name>A0A4R4ZDT9_9PSEU</name>
<feature type="binding site" evidence="3">
    <location>
        <position position="126"/>
    </location>
    <ligand>
        <name>Mg(2+)</name>
        <dbReference type="ChEBI" id="CHEBI:18420"/>
    </ligand>
</feature>
<feature type="binding site" evidence="2">
    <location>
        <position position="182"/>
    </location>
    <ligand>
        <name>CoA</name>
        <dbReference type="ChEBI" id="CHEBI:57287"/>
    </ligand>
</feature>
<dbReference type="SUPFAM" id="SSF56214">
    <property type="entry name" value="4'-phosphopantetheinyl transferase"/>
    <property type="match status" value="1"/>
</dbReference>
<reference evidence="6 7" key="1">
    <citation type="submission" date="2019-03" db="EMBL/GenBank/DDBJ databases">
        <title>Draft genome sequences of novel Actinobacteria.</title>
        <authorList>
            <person name="Sahin N."/>
            <person name="Ay H."/>
            <person name="Saygin H."/>
        </authorList>
    </citation>
    <scope>NUCLEOTIDE SEQUENCE [LARGE SCALE GENOMIC DNA]</scope>
    <source>
        <strain evidence="6 7">7K502</strain>
    </source>
</reference>
<dbReference type="PRINTS" id="PR01399">
    <property type="entry name" value="ENTSNTHTASED"/>
</dbReference>
<dbReference type="InterPro" id="IPR008278">
    <property type="entry name" value="4-PPantetheinyl_Trfase_dom"/>
</dbReference>
<organism evidence="6 7">
    <name type="scientific">Saccharopolyspora elongata</name>
    <dbReference type="NCBI Taxonomy" id="2530387"/>
    <lineage>
        <taxon>Bacteria</taxon>
        <taxon>Bacillati</taxon>
        <taxon>Actinomycetota</taxon>
        <taxon>Actinomycetes</taxon>
        <taxon>Pseudonocardiales</taxon>
        <taxon>Pseudonocardiaceae</taxon>
        <taxon>Saccharopolyspora</taxon>
    </lineage>
</organism>
<feature type="binding site" evidence="3">
    <location>
        <position position="128"/>
    </location>
    <ligand>
        <name>Mg(2+)</name>
        <dbReference type="ChEBI" id="CHEBI:18420"/>
    </ligand>
</feature>
<feature type="domain" description="4'-phosphopantetheinyl transferase" evidence="4">
    <location>
        <begin position="122"/>
        <end position="202"/>
    </location>
</feature>
<dbReference type="GO" id="GO:0009239">
    <property type="term" value="P:enterobactin biosynthetic process"/>
    <property type="evidence" value="ECO:0007669"/>
    <property type="project" value="InterPro"/>
</dbReference>
<protein>
    <submittedName>
        <fullName evidence="6">4'-phosphopantetheinyl transferase superfamily protein</fullName>
    </submittedName>
</protein>
<feature type="binding site" evidence="2">
    <location>
        <position position="68"/>
    </location>
    <ligand>
        <name>CoA</name>
        <dbReference type="ChEBI" id="CHEBI:57287"/>
    </ligand>
</feature>
<evidence type="ECO:0000256" key="3">
    <source>
        <dbReference type="PIRSR" id="PIRSR603542-2"/>
    </source>
</evidence>
<dbReference type="Pfam" id="PF17837">
    <property type="entry name" value="4PPT_N"/>
    <property type="match status" value="1"/>
</dbReference>
<evidence type="ECO:0000256" key="1">
    <source>
        <dbReference type="ARBA" id="ARBA00022679"/>
    </source>
</evidence>
<sequence>MAPPRPPARPAPPGAPGGGPVLIGVILPDEARFAEVFDDRVDVELFPEEETVISRAVAKRRTEFATVRHCAREALAALGHPPSPILPGERGAPGWPGGVVGSMTHCAGYRAAVVARAADLASVGVDAEPDAPLPDGVLEAIARPEELDHLRGLPPGPNWDRLLFSAKESVYKTWFPLTRTWLDFAEASIELHPDGGTFRARLLAESPAAAGPPLREFHGRWLAAGGLVVTAIAHTE</sequence>
<accession>A0A4R4ZDT9</accession>
<feature type="binding site" evidence="2">
    <location>
        <position position="126"/>
    </location>
    <ligand>
        <name>CoA</name>
        <dbReference type="ChEBI" id="CHEBI:57287"/>
    </ligand>
</feature>
<dbReference type="PANTHER" id="PTHR38096:SF1">
    <property type="entry name" value="ENTEROBACTIN SYNTHASE COMPONENT D"/>
    <property type="match status" value="1"/>
</dbReference>
<evidence type="ECO:0000256" key="2">
    <source>
        <dbReference type="PIRSR" id="PIRSR603542-1"/>
    </source>
</evidence>
<evidence type="ECO:0000313" key="7">
    <source>
        <dbReference type="Proteomes" id="UP000294947"/>
    </source>
</evidence>
<feature type="binding site" evidence="2">
    <location>
        <position position="60"/>
    </location>
    <ligand>
        <name>CoA</name>
        <dbReference type="ChEBI" id="CHEBI:57287"/>
    </ligand>
</feature>
<keyword evidence="1 6" id="KW-0808">Transferase</keyword>
<feature type="domain" description="4'-phosphopantetheinyl transferase N-terminal" evidence="5">
    <location>
        <begin position="48"/>
        <end position="115"/>
    </location>
</feature>
<evidence type="ECO:0000313" key="6">
    <source>
        <dbReference type="EMBL" id="TDD56120.1"/>
    </source>
</evidence>
<evidence type="ECO:0000259" key="4">
    <source>
        <dbReference type="Pfam" id="PF01648"/>
    </source>
</evidence>
<dbReference type="InterPro" id="IPR041354">
    <property type="entry name" value="4PPT_N"/>
</dbReference>
<dbReference type="GO" id="GO:0009366">
    <property type="term" value="C:enterobactin synthetase complex"/>
    <property type="evidence" value="ECO:0007669"/>
    <property type="project" value="InterPro"/>
</dbReference>
<dbReference type="GO" id="GO:0005886">
    <property type="term" value="C:plasma membrane"/>
    <property type="evidence" value="ECO:0007669"/>
    <property type="project" value="TreeGrafter"/>
</dbReference>
<feature type="binding site" evidence="3">
    <location>
        <position position="127"/>
    </location>
    <ligand>
        <name>Mg(2+)</name>
        <dbReference type="ChEBI" id="CHEBI:18420"/>
    </ligand>
</feature>
<dbReference type="EMBL" id="SMKW01000002">
    <property type="protein sequence ID" value="TDD56120.1"/>
    <property type="molecule type" value="Genomic_DNA"/>
</dbReference>
<feature type="binding site" evidence="2">
    <location>
        <begin position="104"/>
        <end position="105"/>
    </location>
    <ligand>
        <name>CoA</name>
        <dbReference type="ChEBI" id="CHEBI:57287"/>
    </ligand>
</feature>
<comment type="caution">
    <text evidence="6">The sequence shown here is derived from an EMBL/GenBank/DDBJ whole genome shotgun (WGS) entry which is preliminary data.</text>
</comment>